<keyword evidence="3" id="KW-0238">DNA-binding</keyword>
<evidence type="ECO:0000256" key="3">
    <source>
        <dbReference type="ARBA" id="ARBA00023125"/>
    </source>
</evidence>
<organism evidence="6 7">
    <name type="scientific">Sutterella wadsworthensis 2_1_59BFAA</name>
    <dbReference type="NCBI Taxonomy" id="742823"/>
    <lineage>
        <taxon>Bacteria</taxon>
        <taxon>Pseudomonadati</taxon>
        <taxon>Pseudomonadota</taxon>
        <taxon>Betaproteobacteria</taxon>
        <taxon>Burkholderiales</taxon>
        <taxon>Sutterellaceae</taxon>
        <taxon>Sutterella</taxon>
    </lineage>
</organism>
<dbReference type="PANTHER" id="PTHR30346">
    <property type="entry name" value="TRANSCRIPTIONAL DUAL REGULATOR HCAR-RELATED"/>
    <property type="match status" value="1"/>
</dbReference>
<dbReference type="InterPro" id="IPR036390">
    <property type="entry name" value="WH_DNA-bd_sf"/>
</dbReference>
<comment type="similarity">
    <text evidence="1">Belongs to the LysR transcriptional regulatory family.</text>
</comment>
<name>K1JH74_9BURK</name>
<dbReference type="PANTHER" id="PTHR30346:SF28">
    <property type="entry name" value="HTH-TYPE TRANSCRIPTIONAL REGULATOR CYNR"/>
    <property type="match status" value="1"/>
</dbReference>
<reference evidence="6 7" key="1">
    <citation type="submission" date="2012-05" db="EMBL/GenBank/DDBJ databases">
        <title>The Genome Sequence of Sutterella wadsworthensis 2_1_59BFAA.</title>
        <authorList>
            <consortium name="The Broad Institute Genome Sequencing Platform"/>
            <person name="Earl A."/>
            <person name="Ward D."/>
            <person name="Feldgarden M."/>
            <person name="Gevers D."/>
            <person name="Daigneault M."/>
            <person name="Strauss J."/>
            <person name="Allen-Vercoe E."/>
            <person name="Walker B."/>
            <person name="Young S.K."/>
            <person name="Zeng Q."/>
            <person name="Gargeya S."/>
            <person name="Fitzgerald M."/>
            <person name="Haas B."/>
            <person name="Abouelleil A."/>
            <person name="Alvarado L."/>
            <person name="Arachchi H.M."/>
            <person name="Berlin A.M."/>
            <person name="Chapman S.B."/>
            <person name="Goldberg J."/>
            <person name="Griggs A."/>
            <person name="Gujja S."/>
            <person name="Hansen M."/>
            <person name="Howarth C."/>
            <person name="Imamovic A."/>
            <person name="Larimer J."/>
            <person name="McCowen C."/>
            <person name="Montmayeur A."/>
            <person name="Murphy C."/>
            <person name="Neiman D."/>
            <person name="Pearson M."/>
            <person name="Priest M."/>
            <person name="Roberts A."/>
            <person name="Saif S."/>
            <person name="Shea T."/>
            <person name="Sisk P."/>
            <person name="Sykes S."/>
            <person name="Wortman J."/>
            <person name="Nusbaum C."/>
            <person name="Birren B."/>
        </authorList>
    </citation>
    <scope>NUCLEOTIDE SEQUENCE [LARGE SCALE GENOMIC DNA]</scope>
    <source>
        <strain evidence="6 7">2_1_59BFAA</strain>
    </source>
</reference>
<dbReference type="HOGENOM" id="CLU_039613_6_1_4"/>
<dbReference type="Gene3D" id="3.40.190.290">
    <property type="match status" value="1"/>
</dbReference>
<dbReference type="CDD" id="cd05466">
    <property type="entry name" value="PBP2_LTTR_substrate"/>
    <property type="match status" value="1"/>
</dbReference>
<dbReference type="RefSeq" id="WP_005435405.1">
    <property type="nucleotide sequence ID" value="NZ_JH815516.1"/>
</dbReference>
<evidence type="ECO:0000259" key="5">
    <source>
        <dbReference type="PROSITE" id="PS50931"/>
    </source>
</evidence>
<dbReference type="Pfam" id="PF00126">
    <property type="entry name" value="HTH_1"/>
    <property type="match status" value="1"/>
</dbReference>
<keyword evidence="7" id="KW-1185">Reference proteome</keyword>
<dbReference type="SUPFAM" id="SSF53850">
    <property type="entry name" value="Periplasmic binding protein-like II"/>
    <property type="match status" value="1"/>
</dbReference>
<dbReference type="eggNOG" id="COG0583">
    <property type="taxonomic scope" value="Bacteria"/>
</dbReference>
<feature type="domain" description="HTH lysR-type" evidence="5">
    <location>
        <begin position="2"/>
        <end position="59"/>
    </location>
</feature>
<dbReference type="PROSITE" id="PS50931">
    <property type="entry name" value="HTH_LYSR"/>
    <property type="match status" value="1"/>
</dbReference>
<gene>
    <name evidence="6" type="ORF">HMPREF9465_01363</name>
</gene>
<protein>
    <recommendedName>
        <fullName evidence="5">HTH lysR-type domain-containing protein</fullName>
    </recommendedName>
</protein>
<proteinExistence type="inferred from homology"/>
<dbReference type="OrthoDB" id="5292387at2"/>
<evidence type="ECO:0000313" key="7">
    <source>
        <dbReference type="Proteomes" id="UP000005835"/>
    </source>
</evidence>
<dbReference type="GO" id="GO:0032993">
    <property type="term" value="C:protein-DNA complex"/>
    <property type="evidence" value="ECO:0007669"/>
    <property type="project" value="TreeGrafter"/>
</dbReference>
<accession>K1JH74</accession>
<dbReference type="SUPFAM" id="SSF46785">
    <property type="entry name" value="Winged helix' DNA-binding domain"/>
    <property type="match status" value="1"/>
</dbReference>
<dbReference type="Pfam" id="PF03466">
    <property type="entry name" value="LysR_substrate"/>
    <property type="match status" value="1"/>
</dbReference>
<keyword evidence="2" id="KW-0805">Transcription regulation</keyword>
<dbReference type="GO" id="GO:0003677">
    <property type="term" value="F:DNA binding"/>
    <property type="evidence" value="ECO:0007669"/>
    <property type="project" value="UniProtKB-KW"/>
</dbReference>
<evidence type="ECO:0000313" key="6">
    <source>
        <dbReference type="EMBL" id="EKB30980.1"/>
    </source>
</evidence>
<dbReference type="PRINTS" id="PR00039">
    <property type="entry name" value="HTHLYSR"/>
</dbReference>
<dbReference type="InterPro" id="IPR036388">
    <property type="entry name" value="WH-like_DNA-bd_sf"/>
</dbReference>
<dbReference type="PATRIC" id="fig|742823.3.peg.1350"/>
<dbReference type="STRING" id="742823.HMPREF9465_01363"/>
<dbReference type="GO" id="GO:0003700">
    <property type="term" value="F:DNA-binding transcription factor activity"/>
    <property type="evidence" value="ECO:0007669"/>
    <property type="project" value="InterPro"/>
</dbReference>
<evidence type="ECO:0000256" key="2">
    <source>
        <dbReference type="ARBA" id="ARBA00023015"/>
    </source>
</evidence>
<dbReference type="AlphaFoldDB" id="K1JH74"/>
<comment type="caution">
    <text evidence="6">The sequence shown here is derived from an EMBL/GenBank/DDBJ whole genome shotgun (WGS) entry which is preliminary data.</text>
</comment>
<dbReference type="Gene3D" id="1.10.10.10">
    <property type="entry name" value="Winged helix-like DNA-binding domain superfamily/Winged helix DNA-binding domain"/>
    <property type="match status" value="1"/>
</dbReference>
<dbReference type="InterPro" id="IPR000847">
    <property type="entry name" value="LysR_HTH_N"/>
</dbReference>
<dbReference type="EMBL" id="ADMG01000032">
    <property type="protein sequence ID" value="EKB30980.1"/>
    <property type="molecule type" value="Genomic_DNA"/>
</dbReference>
<dbReference type="FunFam" id="1.10.10.10:FF:000001">
    <property type="entry name" value="LysR family transcriptional regulator"/>
    <property type="match status" value="1"/>
</dbReference>
<dbReference type="Proteomes" id="UP000005835">
    <property type="component" value="Unassembled WGS sequence"/>
</dbReference>
<evidence type="ECO:0000256" key="1">
    <source>
        <dbReference type="ARBA" id="ARBA00009437"/>
    </source>
</evidence>
<keyword evidence="4" id="KW-0804">Transcription</keyword>
<dbReference type="InterPro" id="IPR005119">
    <property type="entry name" value="LysR_subst-bd"/>
</dbReference>
<sequence>MFDLKHLQAFVVLADRMHFGRAAKLLGISQSTLSTQIRLLEEELGGAVVNRSNRTMALTPLGETFLADAQRILAMAECARHNADDILNGTASTLRVGVCAATISSGLFGTVLREARSRFPSLTIIAEEAPPATLAKRLAEGSIDVMMSITFGVRFDAPVVMQTIGRCPPVLLAAADSPCITPDGQLNMDVLRHSDFMIFESRHDSPYVVDNALGFTPKAVIKLSSLRLIIEYVRQGIGAAIIPQTDLPIAGDGIRHVVLDDIVMDASVVRLAESNGSMVKAFVALVAEVKERRLWFRRGCPAVDASI</sequence>
<evidence type="ECO:0000256" key="4">
    <source>
        <dbReference type="ARBA" id="ARBA00023163"/>
    </source>
</evidence>